<protein>
    <submittedName>
        <fullName evidence="1">Uncharacterized protein</fullName>
    </submittedName>
</protein>
<evidence type="ECO:0000313" key="1">
    <source>
        <dbReference type="EMBL" id="GAA0172657.1"/>
    </source>
</evidence>
<comment type="caution">
    <text evidence="1">The sequence shown here is derived from an EMBL/GenBank/DDBJ whole genome shotgun (WGS) entry which is preliminary data.</text>
</comment>
<dbReference type="Proteomes" id="UP001454036">
    <property type="component" value="Unassembled WGS sequence"/>
</dbReference>
<organism evidence="1 2">
    <name type="scientific">Lithospermum erythrorhizon</name>
    <name type="common">Purple gromwell</name>
    <name type="synonym">Lithospermum officinale var. erythrorhizon</name>
    <dbReference type="NCBI Taxonomy" id="34254"/>
    <lineage>
        <taxon>Eukaryota</taxon>
        <taxon>Viridiplantae</taxon>
        <taxon>Streptophyta</taxon>
        <taxon>Embryophyta</taxon>
        <taxon>Tracheophyta</taxon>
        <taxon>Spermatophyta</taxon>
        <taxon>Magnoliopsida</taxon>
        <taxon>eudicotyledons</taxon>
        <taxon>Gunneridae</taxon>
        <taxon>Pentapetalae</taxon>
        <taxon>asterids</taxon>
        <taxon>lamiids</taxon>
        <taxon>Boraginales</taxon>
        <taxon>Boraginaceae</taxon>
        <taxon>Boraginoideae</taxon>
        <taxon>Lithospermeae</taxon>
        <taxon>Lithospermum</taxon>
    </lineage>
</organism>
<proteinExistence type="predicted"/>
<name>A0AAV3R8C8_LITER</name>
<evidence type="ECO:0000313" key="2">
    <source>
        <dbReference type="Proteomes" id="UP001454036"/>
    </source>
</evidence>
<sequence>MDSIGCHLSSPFLADIEKKDGIKLVLHRFVIPSPYANPWNCILMAIDKSRGYLVYSFVHEGFRHAQDCWFISAEVPELDVLRNVLHGKDNGMFHLQDYTFTPLLCDKRLRPDEKPIWLHPEDEKSCFPDVYLPQLFPFSLHNKYIRVMVDMNQIVLNY</sequence>
<reference evidence="1 2" key="1">
    <citation type="submission" date="2024-01" db="EMBL/GenBank/DDBJ databases">
        <title>The complete chloroplast genome sequence of Lithospermum erythrorhizon: insights into the phylogenetic relationship among Boraginaceae species and the maternal lineages of purple gromwells.</title>
        <authorList>
            <person name="Okada T."/>
            <person name="Watanabe K."/>
        </authorList>
    </citation>
    <scope>NUCLEOTIDE SEQUENCE [LARGE SCALE GENOMIC DNA]</scope>
</reference>
<gene>
    <name evidence="1" type="ORF">LIER_41375</name>
</gene>
<keyword evidence="2" id="KW-1185">Reference proteome</keyword>
<dbReference type="AlphaFoldDB" id="A0AAV3R8C8"/>
<dbReference type="EMBL" id="BAABME010025741">
    <property type="protein sequence ID" value="GAA0172657.1"/>
    <property type="molecule type" value="Genomic_DNA"/>
</dbReference>
<accession>A0AAV3R8C8</accession>